<keyword evidence="4" id="KW-1185">Reference proteome</keyword>
<sequence>MKLKLKRTVKILVGLSVALSSSLSPLSALAATDESSSIQPNYAKELEKLEKMAKTPQEKQILETLKKIPEKELEKNTKQAYAKGYDKSITSISTTAKPENKKTEFTLRFDKKPNAKNAYDGEASGKINIPISGRLNGSNWLIPNGPEFIEDYENGNIGLRVNFTLPEGTDAKSIVKIIDWEKSNADTEGYYNIRWLQIPLPIKCKVGAVWDRKTIQYGKKSNEFSMALRSIRKSEVSTQEWEKYDPGSTYFALTAAGFLHSGTGEGEVWGKLHLDFSKYEGNTDDLSTGKEITSGKLAPAKNGAFKIKAHFIDRTALIAGTEGKKNLSKAIIKPGMEYINPYDSATIESWDSYLSLWDRDEKYNISSNNEPEIPGVYSTLPGASIFERDLVVNKNDDFNNFDKNRFVRVINYFDKTDVTNGSVGNIDRVDVSSLPTRVPDNQETPVKYTGVVSYSNGETRELLPGIMNVTNKSKPNIETKLTASDYTIGEQYVTGSHSEDIAKIKVFVNGVDRMTAAGNNNGQGQYKIYAFDYIKNISDNVVIKGLDSSGNVIKETQVNIKKGQDVDTYLTANNYKIAPNSQYVSGTHSTDVDKIKLFVNGVDRMTAAANNNGAQGQYRIYAYDFIKSTSDNVVVKALDKSGQVIKETKVNITQDTGSITASNFKISTDELINGTFTGNIAVVKLYVDGVARNQVRPTGSNYSLYAAGYVTSTNQNVVVTGFDANGIQVASQKVNVFN</sequence>
<dbReference type="Pfam" id="PF20622">
    <property type="entry name" value="Big_15"/>
    <property type="match status" value="3"/>
</dbReference>
<evidence type="ECO:0000313" key="3">
    <source>
        <dbReference type="EMBL" id="TDR53153.1"/>
    </source>
</evidence>
<comment type="caution">
    <text evidence="3">The sequence shown here is derived from an EMBL/GenBank/DDBJ whole genome shotgun (WGS) entry which is preliminary data.</text>
</comment>
<feature type="domain" description="Bacterial Ig" evidence="2">
    <location>
        <begin position="657"/>
        <end position="737"/>
    </location>
</feature>
<organism evidence="3 4">
    <name type="scientific">Listeria rocourtiae</name>
    <dbReference type="NCBI Taxonomy" id="647910"/>
    <lineage>
        <taxon>Bacteria</taxon>
        <taxon>Bacillati</taxon>
        <taxon>Bacillota</taxon>
        <taxon>Bacilli</taxon>
        <taxon>Bacillales</taxon>
        <taxon>Listeriaceae</taxon>
        <taxon>Listeria</taxon>
    </lineage>
</organism>
<evidence type="ECO:0000313" key="4">
    <source>
        <dbReference type="Proteomes" id="UP000295558"/>
    </source>
</evidence>
<gene>
    <name evidence="3" type="ORF">DFP96_10577</name>
</gene>
<evidence type="ECO:0000259" key="2">
    <source>
        <dbReference type="Pfam" id="PF20622"/>
    </source>
</evidence>
<protein>
    <recommendedName>
        <fullName evidence="2">Bacterial Ig domain-containing protein</fullName>
    </recommendedName>
</protein>
<feature type="domain" description="Bacterial Ig" evidence="2">
    <location>
        <begin position="570"/>
        <end position="654"/>
    </location>
</feature>
<feature type="chain" id="PRO_5020323249" description="Bacterial Ig domain-containing protein" evidence="1">
    <location>
        <begin position="31"/>
        <end position="738"/>
    </location>
</feature>
<feature type="domain" description="Bacterial Ig" evidence="2">
    <location>
        <begin position="480"/>
        <end position="562"/>
    </location>
</feature>
<proteinExistence type="predicted"/>
<accession>A0A4R6ZL82</accession>
<keyword evidence="1" id="KW-0732">Signal</keyword>
<dbReference type="InterPro" id="IPR046746">
    <property type="entry name" value="Big_15"/>
</dbReference>
<feature type="signal peptide" evidence="1">
    <location>
        <begin position="1"/>
        <end position="30"/>
    </location>
</feature>
<name>A0A4R6ZL82_9LIST</name>
<evidence type="ECO:0000256" key="1">
    <source>
        <dbReference type="SAM" id="SignalP"/>
    </source>
</evidence>
<dbReference type="AlphaFoldDB" id="A0A4R6ZL82"/>
<dbReference type="OrthoDB" id="2360484at2"/>
<dbReference type="RefSeq" id="WP_133620469.1">
    <property type="nucleotide sequence ID" value="NZ_JAASUO010000007.1"/>
</dbReference>
<dbReference type="Proteomes" id="UP000295558">
    <property type="component" value="Unassembled WGS sequence"/>
</dbReference>
<dbReference type="EMBL" id="SNZK01000005">
    <property type="protein sequence ID" value="TDR53153.1"/>
    <property type="molecule type" value="Genomic_DNA"/>
</dbReference>
<dbReference type="STRING" id="1265846.PROCOU_08462"/>
<reference evidence="3 4" key="1">
    <citation type="submission" date="2019-03" db="EMBL/GenBank/DDBJ databases">
        <title>Genomic Encyclopedia of Type Strains, Phase III (KMG-III): the genomes of soil and plant-associated and newly described type strains.</title>
        <authorList>
            <person name="Whitman W."/>
        </authorList>
    </citation>
    <scope>NUCLEOTIDE SEQUENCE [LARGE SCALE GENOMIC DNA]</scope>
    <source>
        <strain evidence="3 4">CECT 7972</strain>
    </source>
</reference>